<dbReference type="PROSITE" id="PS50240">
    <property type="entry name" value="TRYPSIN_DOM"/>
    <property type="match status" value="1"/>
</dbReference>
<dbReference type="InterPro" id="IPR043504">
    <property type="entry name" value="Peptidase_S1_PA_chymotrypsin"/>
</dbReference>
<feature type="chain" id="PRO_5035473837" description="Peptidase S1 domain-containing protein" evidence="6">
    <location>
        <begin position="22"/>
        <end position="326"/>
    </location>
</feature>
<dbReference type="Gene3D" id="2.40.10.10">
    <property type="entry name" value="Trypsin-like serine proteases"/>
    <property type="match status" value="1"/>
</dbReference>
<dbReference type="InterPro" id="IPR009003">
    <property type="entry name" value="Peptidase_S1_PA"/>
</dbReference>
<dbReference type="PANTHER" id="PTHR24276:SF98">
    <property type="entry name" value="FI18310P1-RELATED"/>
    <property type="match status" value="1"/>
</dbReference>
<protein>
    <recommendedName>
        <fullName evidence="7">Peptidase S1 domain-containing protein</fullName>
    </recommendedName>
</protein>
<dbReference type="AlphaFoldDB" id="A0A8K0CDK3"/>
<evidence type="ECO:0000256" key="2">
    <source>
        <dbReference type="ARBA" id="ARBA00022670"/>
    </source>
</evidence>
<dbReference type="OrthoDB" id="6380398at2759"/>
<evidence type="ECO:0000256" key="3">
    <source>
        <dbReference type="ARBA" id="ARBA00022801"/>
    </source>
</evidence>
<sequence length="326" mass="37166">MGKLFGLVIIVMLIEYAPGKADRVFERRPVRIGEFPYFAQILILESVGNKQHKIDRCGGTLIHPQLILTAAHCFKKHHMLPTDKFDEGLVLAFMGSEKVVQKPLAASKEFPMRHIVKAHIHDEYLYESDDYARNDVAVAFLSYSFLLDIQRRVIRTISLPERNARLCKSGTIIGAIMVNSTNWKDDLQQAQVNTKTWNELSEPVDKIMSTIFYSEEGLFGGNPAIGDLGGPFMCDNVQFGIRVNYRNATKGLSSIAKYETVTEHLKFIKEVMYKYPKDKAWQLKKKRMANVKTAKAISNLIFRDFSFILPLSYVIVYLVHVQLGKD</sequence>
<keyword evidence="4" id="KW-0720">Serine protease</keyword>
<feature type="domain" description="Peptidase S1" evidence="7">
    <location>
        <begin position="16"/>
        <end position="273"/>
    </location>
</feature>
<evidence type="ECO:0000313" key="8">
    <source>
        <dbReference type="EMBL" id="KAF2882558.1"/>
    </source>
</evidence>
<evidence type="ECO:0000256" key="1">
    <source>
        <dbReference type="ARBA" id="ARBA00007664"/>
    </source>
</evidence>
<dbReference type="InterPro" id="IPR018114">
    <property type="entry name" value="TRYPSIN_HIS"/>
</dbReference>
<reference evidence="8" key="1">
    <citation type="submission" date="2019-08" db="EMBL/GenBank/DDBJ databases">
        <title>The genome of the North American firefly Photinus pyralis.</title>
        <authorList>
            <consortium name="Photinus pyralis genome working group"/>
            <person name="Fallon T.R."/>
            <person name="Sander Lower S.E."/>
            <person name="Weng J.-K."/>
        </authorList>
    </citation>
    <scope>NUCLEOTIDE SEQUENCE</scope>
    <source>
        <strain evidence="8">TRF0915ILg1</strain>
        <tissue evidence="8">Whole body</tissue>
    </source>
</reference>
<evidence type="ECO:0000256" key="6">
    <source>
        <dbReference type="SAM" id="SignalP"/>
    </source>
</evidence>
<dbReference type="GO" id="GO:0006508">
    <property type="term" value="P:proteolysis"/>
    <property type="evidence" value="ECO:0007669"/>
    <property type="project" value="UniProtKB-KW"/>
</dbReference>
<evidence type="ECO:0000256" key="5">
    <source>
        <dbReference type="ARBA" id="ARBA00023157"/>
    </source>
</evidence>
<dbReference type="GO" id="GO:0004252">
    <property type="term" value="F:serine-type endopeptidase activity"/>
    <property type="evidence" value="ECO:0007669"/>
    <property type="project" value="InterPro"/>
</dbReference>
<keyword evidence="5" id="KW-1015">Disulfide bond</keyword>
<name>A0A8K0CDK3_IGNLU</name>
<keyword evidence="3" id="KW-0378">Hydrolase</keyword>
<dbReference type="PANTHER" id="PTHR24276">
    <property type="entry name" value="POLYSERASE-RELATED"/>
    <property type="match status" value="1"/>
</dbReference>
<dbReference type="EMBL" id="VTPC01090605">
    <property type="protein sequence ID" value="KAF2882558.1"/>
    <property type="molecule type" value="Genomic_DNA"/>
</dbReference>
<evidence type="ECO:0000259" key="7">
    <source>
        <dbReference type="PROSITE" id="PS50240"/>
    </source>
</evidence>
<dbReference type="SUPFAM" id="SSF50494">
    <property type="entry name" value="Trypsin-like serine proteases"/>
    <property type="match status" value="1"/>
</dbReference>
<gene>
    <name evidence="8" type="ORF">ILUMI_23613</name>
</gene>
<keyword evidence="9" id="KW-1185">Reference proteome</keyword>
<organism evidence="8 9">
    <name type="scientific">Ignelater luminosus</name>
    <name type="common">Cucubano</name>
    <name type="synonym">Pyrophorus luminosus</name>
    <dbReference type="NCBI Taxonomy" id="2038154"/>
    <lineage>
        <taxon>Eukaryota</taxon>
        <taxon>Metazoa</taxon>
        <taxon>Ecdysozoa</taxon>
        <taxon>Arthropoda</taxon>
        <taxon>Hexapoda</taxon>
        <taxon>Insecta</taxon>
        <taxon>Pterygota</taxon>
        <taxon>Neoptera</taxon>
        <taxon>Endopterygota</taxon>
        <taxon>Coleoptera</taxon>
        <taxon>Polyphaga</taxon>
        <taxon>Elateriformia</taxon>
        <taxon>Elateroidea</taxon>
        <taxon>Elateridae</taxon>
        <taxon>Agrypninae</taxon>
        <taxon>Pyrophorini</taxon>
        <taxon>Ignelater</taxon>
    </lineage>
</organism>
<dbReference type="InterPro" id="IPR001314">
    <property type="entry name" value="Peptidase_S1A"/>
</dbReference>
<evidence type="ECO:0000256" key="4">
    <source>
        <dbReference type="ARBA" id="ARBA00022825"/>
    </source>
</evidence>
<evidence type="ECO:0000313" key="9">
    <source>
        <dbReference type="Proteomes" id="UP000801492"/>
    </source>
</evidence>
<comment type="similarity">
    <text evidence="1">Belongs to the peptidase S1 family.</text>
</comment>
<dbReference type="Pfam" id="PF00089">
    <property type="entry name" value="Trypsin"/>
    <property type="match status" value="1"/>
</dbReference>
<keyword evidence="2" id="KW-0645">Protease</keyword>
<dbReference type="SMART" id="SM00020">
    <property type="entry name" value="Tryp_SPc"/>
    <property type="match status" value="1"/>
</dbReference>
<dbReference type="PRINTS" id="PR00722">
    <property type="entry name" value="CHYMOTRYPSIN"/>
</dbReference>
<dbReference type="InterPro" id="IPR001254">
    <property type="entry name" value="Trypsin_dom"/>
</dbReference>
<comment type="caution">
    <text evidence="8">The sequence shown here is derived from an EMBL/GenBank/DDBJ whole genome shotgun (WGS) entry which is preliminary data.</text>
</comment>
<proteinExistence type="inferred from homology"/>
<dbReference type="PROSITE" id="PS00134">
    <property type="entry name" value="TRYPSIN_HIS"/>
    <property type="match status" value="1"/>
</dbReference>
<feature type="signal peptide" evidence="6">
    <location>
        <begin position="1"/>
        <end position="21"/>
    </location>
</feature>
<accession>A0A8K0CDK3</accession>
<keyword evidence="6" id="KW-0732">Signal</keyword>
<dbReference type="Proteomes" id="UP000801492">
    <property type="component" value="Unassembled WGS sequence"/>
</dbReference>
<dbReference type="InterPro" id="IPR050430">
    <property type="entry name" value="Peptidase_S1"/>
</dbReference>